<name>A0A075MS39_9ARCH</name>
<dbReference type="AlphaFoldDB" id="A0A075MS39"/>
<sequence length="81" mass="9130">MDPRMEYALLDALGAISKIFGKEEEFEAFISYTRYAKTEGSNPSLEDIAMHTPGWIQLLAPPLRNLYNAGYESGRADYKPV</sequence>
<organism evidence="1 2">
    <name type="scientific">Candidatus Nitrososphaera evergladensis SR1</name>
    <dbReference type="NCBI Taxonomy" id="1459636"/>
    <lineage>
        <taxon>Archaea</taxon>
        <taxon>Nitrososphaerota</taxon>
        <taxon>Nitrososphaeria</taxon>
        <taxon>Nitrososphaerales</taxon>
        <taxon>Nitrososphaeraceae</taxon>
        <taxon>Nitrososphaera</taxon>
    </lineage>
</organism>
<dbReference type="RefSeq" id="WP_158385279.1">
    <property type="nucleotide sequence ID" value="NZ_CP007174.1"/>
</dbReference>
<dbReference type="EMBL" id="CP007174">
    <property type="protein sequence ID" value="AIF83925.1"/>
    <property type="molecule type" value="Genomic_DNA"/>
</dbReference>
<protein>
    <submittedName>
        <fullName evidence="1">Uncharacterized protein</fullName>
    </submittedName>
</protein>
<dbReference type="Proteomes" id="UP000028194">
    <property type="component" value="Chromosome"/>
</dbReference>
<dbReference type="HOGENOM" id="CLU_2565543_0_0_2"/>
<proteinExistence type="predicted"/>
<dbReference type="GeneID" id="43502622"/>
<dbReference type="KEGG" id="nev:NTE_01865"/>
<evidence type="ECO:0000313" key="2">
    <source>
        <dbReference type="Proteomes" id="UP000028194"/>
    </source>
</evidence>
<keyword evidence="2" id="KW-1185">Reference proteome</keyword>
<evidence type="ECO:0000313" key="1">
    <source>
        <dbReference type="EMBL" id="AIF83925.1"/>
    </source>
</evidence>
<reference evidence="1 2" key="1">
    <citation type="journal article" date="2014" name="PLoS ONE">
        <title>Genome Sequence of Candidatus Nitrososphaera evergladensis from Group I.1b Enriched from Everglades Soil Reveals Novel Genomic Features of the Ammonia-Oxidizing Archaea.</title>
        <authorList>
            <person name="Zhalnina K.V."/>
            <person name="Dias R."/>
            <person name="Leonard M.T."/>
            <person name="Dorr de Quadros P."/>
            <person name="Camargo F.A."/>
            <person name="Drew J.C."/>
            <person name="Farmerie W.G."/>
            <person name="Daroub S.H."/>
            <person name="Triplett E.W."/>
        </authorList>
    </citation>
    <scope>NUCLEOTIDE SEQUENCE [LARGE SCALE GENOMIC DNA]</scope>
    <source>
        <strain evidence="1 2">SR1</strain>
    </source>
</reference>
<gene>
    <name evidence="1" type="ORF">NTE_01865</name>
</gene>
<accession>A0A075MS39</accession>